<keyword evidence="1" id="KW-0812">Transmembrane</keyword>
<reference evidence="2" key="1">
    <citation type="submission" date="2023-07" db="EMBL/GenBank/DDBJ databases">
        <authorList>
            <person name="Kim M.K."/>
        </authorList>
    </citation>
    <scope>NUCLEOTIDE SEQUENCE</scope>
    <source>
        <strain evidence="2">M29</strain>
    </source>
</reference>
<dbReference type="RefSeq" id="WP_305013188.1">
    <property type="nucleotide sequence ID" value="NZ_JAUQSX010000011.1"/>
</dbReference>
<keyword evidence="3" id="KW-1185">Reference proteome</keyword>
<proteinExistence type="predicted"/>
<evidence type="ECO:0000313" key="2">
    <source>
        <dbReference type="EMBL" id="MDO7848511.1"/>
    </source>
</evidence>
<evidence type="ECO:0000256" key="1">
    <source>
        <dbReference type="SAM" id="Phobius"/>
    </source>
</evidence>
<keyword evidence="1" id="KW-1133">Transmembrane helix</keyword>
<dbReference type="Proteomes" id="UP001167796">
    <property type="component" value="Unassembled WGS sequence"/>
</dbReference>
<evidence type="ECO:0000313" key="3">
    <source>
        <dbReference type="Proteomes" id="UP001167796"/>
    </source>
</evidence>
<evidence type="ECO:0008006" key="4">
    <source>
        <dbReference type="Google" id="ProtNLM"/>
    </source>
</evidence>
<accession>A0ABT9AHT3</accession>
<comment type="caution">
    <text evidence="2">The sequence shown here is derived from an EMBL/GenBank/DDBJ whole genome shotgun (WGS) entry which is preliminary data.</text>
</comment>
<protein>
    <recommendedName>
        <fullName evidence="4">Phage shock protein B</fullName>
    </recommendedName>
</protein>
<sequence>MFYSPIIVSGLLLLTLAALLIIAYTSGIRKGHKNARQPLEAAHVRIQELEGHLRDKEAIINFQRRSH</sequence>
<keyword evidence="1" id="KW-0472">Membrane</keyword>
<feature type="transmembrane region" description="Helical" evidence="1">
    <location>
        <begin position="6"/>
        <end position="26"/>
    </location>
</feature>
<gene>
    <name evidence="2" type="ORF">Q5H92_19245</name>
</gene>
<name>A0ABT9AHT3_9BACT</name>
<organism evidence="2 3">
    <name type="scientific">Hymenobacter mellowenesis</name>
    <dbReference type="NCBI Taxonomy" id="3063995"/>
    <lineage>
        <taxon>Bacteria</taxon>
        <taxon>Pseudomonadati</taxon>
        <taxon>Bacteroidota</taxon>
        <taxon>Cytophagia</taxon>
        <taxon>Cytophagales</taxon>
        <taxon>Hymenobacteraceae</taxon>
        <taxon>Hymenobacter</taxon>
    </lineage>
</organism>
<dbReference type="EMBL" id="JAUQSX010000011">
    <property type="protein sequence ID" value="MDO7848511.1"/>
    <property type="molecule type" value="Genomic_DNA"/>
</dbReference>